<name>A0ABQ9M6Q4_HEVBR</name>
<feature type="chain" id="PRO_5046222332" description="Peptidase metallopeptidase domain-containing protein" evidence="11">
    <location>
        <begin position="27"/>
        <end position="313"/>
    </location>
</feature>
<keyword evidence="3" id="KW-0645">Protease</keyword>
<dbReference type="PANTHER" id="PTHR10201">
    <property type="entry name" value="MATRIX METALLOPROTEINASE"/>
    <property type="match status" value="1"/>
</dbReference>
<keyword evidence="8" id="KW-0482">Metalloprotease</keyword>
<evidence type="ECO:0000313" key="13">
    <source>
        <dbReference type="EMBL" id="KAJ9175871.1"/>
    </source>
</evidence>
<feature type="signal peptide" evidence="11">
    <location>
        <begin position="1"/>
        <end position="26"/>
    </location>
</feature>
<evidence type="ECO:0000313" key="14">
    <source>
        <dbReference type="Proteomes" id="UP001174677"/>
    </source>
</evidence>
<comment type="similarity">
    <text evidence="2">Belongs to the peptidase M10A family. Matrix metalloproteinases (MMPs) subfamily.</text>
</comment>
<dbReference type="InterPro" id="IPR024079">
    <property type="entry name" value="MetalloPept_cat_dom_sf"/>
</dbReference>
<evidence type="ECO:0000256" key="10">
    <source>
        <dbReference type="SAM" id="MobiDB-lite"/>
    </source>
</evidence>
<organism evidence="13 14">
    <name type="scientific">Hevea brasiliensis</name>
    <name type="common">Para rubber tree</name>
    <name type="synonym">Siphonia brasiliensis</name>
    <dbReference type="NCBI Taxonomy" id="3981"/>
    <lineage>
        <taxon>Eukaryota</taxon>
        <taxon>Viridiplantae</taxon>
        <taxon>Streptophyta</taxon>
        <taxon>Embryophyta</taxon>
        <taxon>Tracheophyta</taxon>
        <taxon>Spermatophyta</taxon>
        <taxon>Magnoliopsida</taxon>
        <taxon>eudicotyledons</taxon>
        <taxon>Gunneridae</taxon>
        <taxon>Pentapetalae</taxon>
        <taxon>rosids</taxon>
        <taxon>fabids</taxon>
        <taxon>Malpighiales</taxon>
        <taxon>Euphorbiaceae</taxon>
        <taxon>Crotonoideae</taxon>
        <taxon>Micrandreae</taxon>
        <taxon>Hevea</taxon>
    </lineage>
</organism>
<dbReference type="PRINTS" id="PR00138">
    <property type="entry name" value="MATRIXIN"/>
</dbReference>
<dbReference type="SUPFAM" id="SSF47090">
    <property type="entry name" value="PGBD-like"/>
    <property type="match status" value="1"/>
</dbReference>
<keyword evidence="5 11" id="KW-0732">Signal</keyword>
<evidence type="ECO:0000256" key="9">
    <source>
        <dbReference type="ARBA" id="ARBA00023145"/>
    </source>
</evidence>
<dbReference type="EMBL" id="JARPOI010000008">
    <property type="protein sequence ID" value="KAJ9175871.1"/>
    <property type="molecule type" value="Genomic_DNA"/>
</dbReference>
<evidence type="ECO:0000256" key="4">
    <source>
        <dbReference type="ARBA" id="ARBA00022723"/>
    </source>
</evidence>
<dbReference type="InterPro" id="IPR033739">
    <property type="entry name" value="M10A_MMP"/>
</dbReference>
<dbReference type="InterPro" id="IPR002477">
    <property type="entry name" value="Peptidoglycan-bd-like"/>
</dbReference>
<gene>
    <name evidence="13" type="ORF">P3X46_014379</name>
</gene>
<dbReference type="PANTHER" id="PTHR10201:SF213">
    <property type="entry name" value="METALLOENDOPROTEINASE 2-MMP-LIKE"/>
    <property type="match status" value="1"/>
</dbReference>
<evidence type="ECO:0000256" key="11">
    <source>
        <dbReference type="SAM" id="SignalP"/>
    </source>
</evidence>
<evidence type="ECO:0000256" key="1">
    <source>
        <dbReference type="ARBA" id="ARBA00001947"/>
    </source>
</evidence>
<evidence type="ECO:0000256" key="7">
    <source>
        <dbReference type="ARBA" id="ARBA00022833"/>
    </source>
</evidence>
<keyword evidence="4" id="KW-0479">Metal-binding</keyword>
<dbReference type="Gene3D" id="3.40.390.10">
    <property type="entry name" value="Collagenase (Catalytic Domain)"/>
    <property type="match status" value="1"/>
</dbReference>
<evidence type="ECO:0000256" key="3">
    <source>
        <dbReference type="ARBA" id="ARBA00022670"/>
    </source>
</evidence>
<keyword evidence="6" id="KW-0378">Hydrolase</keyword>
<dbReference type="InterPro" id="IPR036365">
    <property type="entry name" value="PGBD-like_sf"/>
</dbReference>
<keyword evidence="7" id="KW-0862">Zinc</keyword>
<dbReference type="InterPro" id="IPR021158">
    <property type="entry name" value="Pept_M10A_Zn_BS"/>
</dbReference>
<dbReference type="PROSITE" id="PS00546">
    <property type="entry name" value="CYSTEINE_SWITCH"/>
    <property type="match status" value="1"/>
</dbReference>
<proteinExistence type="inferred from homology"/>
<dbReference type="Pfam" id="PF00413">
    <property type="entry name" value="Peptidase_M10"/>
    <property type="match status" value="1"/>
</dbReference>
<dbReference type="InterPro" id="IPR006026">
    <property type="entry name" value="Peptidase_Metallo"/>
</dbReference>
<evidence type="ECO:0000256" key="6">
    <source>
        <dbReference type="ARBA" id="ARBA00022801"/>
    </source>
</evidence>
<dbReference type="InterPro" id="IPR001818">
    <property type="entry name" value="Pept_M10_metallopeptidase"/>
</dbReference>
<feature type="domain" description="Peptidase metallopeptidase" evidence="12">
    <location>
        <begin position="158"/>
        <end position="313"/>
    </location>
</feature>
<accession>A0ABQ9M6Q4</accession>
<evidence type="ECO:0000256" key="5">
    <source>
        <dbReference type="ARBA" id="ARBA00022729"/>
    </source>
</evidence>
<evidence type="ECO:0000256" key="8">
    <source>
        <dbReference type="ARBA" id="ARBA00023049"/>
    </source>
</evidence>
<comment type="caution">
    <text evidence="13">The sequence shown here is derived from an EMBL/GenBank/DDBJ whole genome shotgun (WGS) entry which is preliminary data.</text>
</comment>
<dbReference type="CDD" id="cd04278">
    <property type="entry name" value="ZnMc_MMP"/>
    <property type="match status" value="1"/>
</dbReference>
<dbReference type="Pfam" id="PF01471">
    <property type="entry name" value="PG_binding_1"/>
    <property type="match status" value="1"/>
</dbReference>
<reference evidence="13 14" key="1">
    <citation type="journal article" date="2023" name="Plant Biotechnol. J.">
        <title>Chromosome-level wild Hevea brasiliensis genome provides new tools for genomic-assisted breeding and valuable loci to elevate rubber yield.</title>
        <authorList>
            <person name="Cheng H."/>
            <person name="Song X."/>
            <person name="Hu Y."/>
            <person name="Wu T."/>
            <person name="Yang Q."/>
            <person name="An Z."/>
            <person name="Feng S."/>
            <person name="Deng Z."/>
            <person name="Wu W."/>
            <person name="Zeng X."/>
            <person name="Tu M."/>
            <person name="Wang X."/>
            <person name="Huang H."/>
        </authorList>
    </citation>
    <scope>NUCLEOTIDE SEQUENCE [LARGE SCALE GENOMIC DNA]</scope>
    <source>
        <strain evidence="13">MT/VB/25A 57/8</strain>
    </source>
</reference>
<sequence length="313" mass="35322">MTHKLVTPLFLIFFFIFSTLYHAVLSDDQSNKTEEASPPPPSPFDFLKNLQGSQKGQNVKGVKELKEYLKRFGYLNHDQSSSNYLNTNNNNEGGGGDDDFDEQTESAIRKFQQNYNLTVTGSLDSKTVSKMMMPRCGVPDKMNGNNAGFHLDYKFYDGNPKWPPSKSTLTYGFLNGTPRQGVYAIRKSLQDWASVSHFTFKYTEDYANADLKFSFQKRYHKDNDPFDGPGGVYAHAWAPPIGAVHFDSEERWTLGKFPHSIDLYTISLHEIGHALGLQHSTVQAAVMYPYVGAGEVKNLQDDDIQGIRALYNL</sequence>
<dbReference type="Proteomes" id="UP001174677">
    <property type="component" value="Chromosome 8"/>
</dbReference>
<dbReference type="SUPFAM" id="SSF55486">
    <property type="entry name" value="Metalloproteases ('zincins'), catalytic domain"/>
    <property type="match status" value="1"/>
</dbReference>
<comment type="cofactor">
    <cofactor evidence="1">
        <name>Zn(2+)</name>
        <dbReference type="ChEBI" id="CHEBI:29105"/>
    </cofactor>
</comment>
<keyword evidence="9" id="KW-0865">Zymogen</keyword>
<evidence type="ECO:0000256" key="2">
    <source>
        <dbReference type="ARBA" id="ARBA00009614"/>
    </source>
</evidence>
<protein>
    <recommendedName>
        <fullName evidence="12">Peptidase metallopeptidase domain-containing protein</fullName>
    </recommendedName>
</protein>
<evidence type="ECO:0000259" key="12">
    <source>
        <dbReference type="SMART" id="SM00235"/>
    </source>
</evidence>
<feature type="region of interest" description="Disordered" evidence="10">
    <location>
        <begin position="80"/>
        <end position="102"/>
    </location>
</feature>
<dbReference type="InterPro" id="IPR021190">
    <property type="entry name" value="Pept_M10A"/>
</dbReference>
<dbReference type="SMART" id="SM00235">
    <property type="entry name" value="ZnMc"/>
    <property type="match status" value="1"/>
</dbReference>
<keyword evidence="14" id="KW-1185">Reference proteome</keyword>